<comment type="caution">
    <text evidence="2">The sequence shown here is derived from an EMBL/GenBank/DDBJ whole genome shotgun (WGS) entry which is preliminary data.</text>
</comment>
<sequence>MDFLKGLGRKLLLVSVLLDLSLFCSFFVGIGLRLGDEGESVVSAVGGYLIAYAFTGLPYIMALSIILKIAVIVWYSRKGWAGHHKELAVTLGSFVYLVISGGFIYFIYFIGKVMSSVG</sequence>
<gene>
    <name evidence="2" type="ORF">HMPREF9429_01093</name>
</gene>
<organism evidence="2 3">
    <name type="scientific">Megasphaera micronuciformis F0359</name>
    <dbReference type="NCBI Taxonomy" id="706434"/>
    <lineage>
        <taxon>Bacteria</taxon>
        <taxon>Bacillati</taxon>
        <taxon>Bacillota</taxon>
        <taxon>Negativicutes</taxon>
        <taxon>Veillonellales</taxon>
        <taxon>Veillonellaceae</taxon>
        <taxon>Megasphaera</taxon>
    </lineage>
</organism>
<evidence type="ECO:0000313" key="2">
    <source>
        <dbReference type="EMBL" id="EFQ03910.1"/>
    </source>
</evidence>
<dbReference type="Proteomes" id="UP000003195">
    <property type="component" value="Unassembled WGS sequence"/>
</dbReference>
<dbReference type="HOGENOM" id="CLU_2070302_0_0_9"/>
<reference evidence="2 3" key="1">
    <citation type="submission" date="2010-08" db="EMBL/GenBank/DDBJ databases">
        <authorList>
            <person name="Weinstock G."/>
            <person name="Sodergren E."/>
            <person name="Clifton S."/>
            <person name="Fulton L."/>
            <person name="Fulton B."/>
            <person name="Courtney L."/>
            <person name="Fronick C."/>
            <person name="Harrison M."/>
            <person name="Strong C."/>
            <person name="Farmer C."/>
            <person name="Delahaunty K."/>
            <person name="Markovic C."/>
            <person name="Hall O."/>
            <person name="Minx P."/>
            <person name="Tomlinson C."/>
            <person name="Mitreva M."/>
            <person name="Hou S."/>
            <person name="Chen J."/>
            <person name="Wollam A."/>
            <person name="Pepin K.H."/>
            <person name="Johnson M."/>
            <person name="Bhonagiri V."/>
            <person name="Zhang X."/>
            <person name="Suruliraj S."/>
            <person name="Warren W."/>
            <person name="Chinwalla A."/>
            <person name="Mardis E.R."/>
            <person name="Wilson R.K."/>
        </authorList>
    </citation>
    <scope>NUCLEOTIDE SEQUENCE [LARGE SCALE GENOMIC DNA]</scope>
    <source>
        <strain evidence="2 3">F0359</strain>
    </source>
</reference>
<dbReference type="EMBL" id="AECS01000037">
    <property type="protein sequence ID" value="EFQ03910.1"/>
    <property type="molecule type" value="Genomic_DNA"/>
</dbReference>
<feature type="transmembrane region" description="Helical" evidence="1">
    <location>
        <begin position="87"/>
        <end position="110"/>
    </location>
</feature>
<feature type="transmembrane region" description="Helical" evidence="1">
    <location>
        <begin position="50"/>
        <end position="75"/>
    </location>
</feature>
<keyword evidence="1" id="KW-1133">Transmembrane helix</keyword>
<feature type="transmembrane region" description="Helical" evidence="1">
    <location>
        <begin position="12"/>
        <end position="30"/>
    </location>
</feature>
<evidence type="ECO:0000256" key="1">
    <source>
        <dbReference type="SAM" id="Phobius"/>
    </source>
</evidence>
<keyword evidence="1" id="KW-0812">Transmembrane</keyword>
<dbReference type="STRING" id="706434.HMPREF9429_01093"/>
<keyword evidence="3" id="KW-1185">Reference proteome</keyword>
<protein>
    <submittedName>
        <fullName evidence="2">Uncharacterized protein</fullName>
    </submittedName>
</protein>
<name>E2ZCY9_9FIRM</name>
<dbReference type="AlphaFoldDB" id="E2ZCY9"/>
<accession>E2ZCY9</accession>
<dbReference type="eggNOG" id="ENOG5030V57">
    <property type="taxonomic scope" value="Bacteria"/>
</dbReference>
<proteinExistence type="predicted"/>
<evidence type="ECO:0000313" key="3">
    <source>
        <dbReference type="Proteomes" id="UP000003195"/>
    </source>
</evidence>
<keyword evidence="1" id="KW-0472">Membrane</keyword>
<dbReference type="RefSeq" id="WP_006942209.1">
    <property type="nucleotide sequence ID" value="NZ_GL538208.1"/>
</dbReference>